<feature type="region of interest" description="Disordered" evidence="1">
    <location>
        <begin position="43"/>
        <end position="73"/>
    </location>
</feature>
<evidence type="ECO:0000313" key="2">
    <source>
        <dbReference type="EMBL" id="AEK10010.1"/>
    </source>
</evidence>
<keyword evidence="3" id="KW-1185">Reference proteome</keyword>
<evidence type="ECO:0000256" key="1">
    <source>
        <dbReference type="SAM" id="MobiDB-lite"/>
    </source>
</evidence>
<proteinExistence type="predicted"/>
<name>G1D5G1_9CAUD</name>
<sequence length="73" mass="7751">MTTKREKARQKYKARYGYAPSTDSALTSFMATMSASDFSGCSDYGSSYSSSYDSGSCYSDSGSSFSDGGSCSF</sequence>
<dbReference type="EMBL" id="JF937105">
    <property type="protein sequence ID" value="AEK10010.1"/>
    <property type="molecule type" value="Genomic_DNA"/>
</dbReference>
<organism evidence="2 3">
    <name type="scientific">Mycobacterium phage Rey</name>
    <dbReference type="NCBI Taxonomy" id="1034115"/>
    <lineage>
        <taxon>Viruses</taxon>
        <taxon>Duplodnaviria</taxon>
        <taxon>Heunggongvirae</taxon>
        <taxon>Uroviricota</taxon>
        <taxon>Caudoviricetes</taxon>
        <taxon>Vilmaviridae</taxon>
        <taxon>Mclasvirinae</taxon>
        <taxon>Reyvirus</taxon>
        <taxon>Reyvirus rey</taxon>
    </lineage>
</organism>
<protein>
    <submittedName>
        <fullName evidence="2">Uncharacterized protein</fullName>
    </submittedName>
</protein>
<dbReference type="GeneID" id="40081011"/>
<gene>
    <name evidence="2" type="primary">99</name>
    <name evidence="2" type="ORF">PBI_REY_99</name>
</gene>
<dbReference type="RefSeq" id="YP_009605089.1">
    <property type="nucleotide sequence ID" value="NC_041971.1"/>
</dbReference>
<dbReference type="Proteomes" id="UP000008418">
    <property type="component" value="Segment"/>
</dbReference>
<dbReference type="OrthoDB" id="41710at10239"/>
<dbReference type="KEGG" id="vg:40081011"/>
<accession>G1D5G1</accession>
<evidence type="ECO:0000313" key="3">
    <source>
        <dbReference type="Proteomes" id="UP000008418"/>
    </source>
</evidence>
<reference evidence="2 3" key="1">
    <citation type="journal article" date="2011" name="PLoS ONE">
        <title>Cluster K Mycobacteriophages: Insights into the Evolutionary Origins of Mycobacteriophage TM4.</title>
        <authorList>
            <person name="Pope W.H."/>
            <person name="Ferreira C.M."/>
            <person name="Jacobs-Sera D."/>
            <person name="Benjamin R.C."/>
            <person name="Davis A.J."/>
            <person name="Dejong R.J."/>
            <person name="Elgin S.C."/>
            <person name="Guilfoile F.R."/>
            <person name="Forsyth M.H."/>
            <person name="Harris A.D."/>
            <person name="Harvey S.E."/>
            <person name="Hughes L.E."/>
            <person name="Hynes P.M."/>
            <person name="Jackson A.S."/>
            <person name="Jalal M.D."/>
            <person name="Macmurray E.A."/>
            <person name="Manley C.M."/>
            <person name="McDonough M.J."/>
            <person name="Mosier J.L."/>
            <person name="Osterbann L.J."/>
            <person name="Rabinowitz H.S."/>
            <person name="Rhyan C.N."/>
            <person name="Russell D.A."/>
            <person name="Saha M.S."/>
            <person name="Shaffer C.D."/>
            <person name="Simon S.E."/>
            <person name="Sims E.F."/>
            <person name="Tovar I.G."/>
            <person name="Weisser E.G."/>
            <person name="Wertz J.T."/>
            <person name="Weston-Hafer K.A."/>
            <person name="Williamson K.E."/>
            <person name="Zhang B."/>
            <person name="Cresawn S.G."/>
            <person name="Jain P."/>
            <person name="Piuri M."/>
            <person name="Jacobs W.R.Jr."/>
            <person name="Hendrix R.W."/>
            <person name="Hatfull G.F."/>
        </authorList>
    </citation>
    <scope>NUCLEOTIDE SEQUENCE [LARGE SCALE GENOMIC DNA]</scope>
    <source>
        <strain evidence="2">Rey</strain>
    </source>
</reference>